<evidence type="ECO:0000256" key="1">
    <source>
        <dbReference type="SAM" id="MobiDB-lite"/>
    </source>
</evidence>
<name>A0A0W8BZI6_PHYNI</name>
<protein>
    <submittedName>
        <fullName evidence="2">Uncharacterized protein</fullName>
    </submittedName>
</protein>
<feature type="region of interest" description="Disordered" evidence="1">
    <location>
        <begin position="1"/>
        <end position="70"/>
    </location>
</feature>
<feature type="compositionally biased region" description="Basic and acidic residues" evidence="1">
    <location>
        <begin position="43"/>
        <end position="56"/>
    </location>
</feature>
<evidence type="ECO:0000313" key="3">
    <source>
        <dbReference type="Proteomes" id="UP000052943"/>
    </source>
</evidence>
<gene>
    <name evidence="2" type="ORF">AM587_10017743</name>
</gene>
<dbReference type="AlphaFoldDB" id="A0A0W8BZI6"/>
<proteinExistence type="predicted"/>
<evidence type="ECO:0000313" key="2">
    <source>
        <dbReference type="EMBL" id="KUF77221.1"/>
    </source>
</evidence>
<accession>A0A0W8BZI6</accession>
<dbReference type="EMBL" id="LNFO01005619">
    <property type="protein sequence ID" value="KUF77221.1"/>
    <property type="molecule type" value="Genomic_DNA"/>
</dbReference>
<organism evidence="2 3">
    <name type="scientific">Phytophthora nicotianae</name>
    <name type="common">Potato buckeye rot agent</name>
    <name type="synonym">Phytophthora parasitica</name>
    <dbReference type="NCBI Taxonomy" id="4792"/>
    <lineage>
        <taxon>Eukaryota</taxon>
        <taxon>Sar</taxon>
        <taxon>Stramenopiles</taxon>
        <taxon>Oomycota</taxon>
        <taxon>Peronosporomycetes</taxon>
        <taxon>Peronosporales</taxon>
        <taxon>Peronosporaceae</taxon>
        <taxon>Phytophthora</taxon>
    </lineage>
</organism>
<comment type="caution">
    <text evidence="2">The sequence shown here is derived from an EMBL/GenBank/DDBJ whole genome shotgun (WGS) entry which is preliminary data.</text>
</comment>
<dbReference type="Proteomes" id="UP000052943">
    <property type="component" value="Unassembled WGS sequence"/>
</dbReference>
<reference evidence="2 3" key="1">
    <citation type="submission" date="2015-11" db="EMBL/GenBank/DDBJ databases">
        <title>Genomes and virulence difference between two physiological races of Phytophthora nicotianae.</title>
        <authorList>
            <person name="Liu H."/>
            <person name="Ma X."/>
            <person name="Yu H."/>
            <person name="Fang D."/>
            <person name="Li Y."/>
            <person name="Wang X."/>
            <person name="Wang W."/>
            <person name="Dong Y."/>
            <person name="Xiao B."/>
        </authorList>
    </citation>
    <scope>NUCLEOTIDE SEQUENCE [LARGE SCALE GENOMIC DNA]</scope>
    <source>
        <strain evidence="3">race 0</strain>
    </source>
</reference>
<sequence length="178" mass="19826">MLKQQEKSGRGGNETAHPGHSENSAQDVEKRTMRLSTAGVSRALDEKLAQRREKQRPARLMAPDPMDRGPTVAVCCPKDQLELQITRRDSNVQSSLPLYLYPESDTQFQNPAPAAMAYHSRLPLPKFGLRAGNLVCSINILLEGALRITRQYFKSNITSVPHQNDIRLGKSISISISF</sequence>